<dbReference type="AlphaFoldDB" id="A0A382PP59"/>
<protein>
    <submittedName>
        <fullName evidence="1">Uncharacterized protein</fullName>
    </submittedName>
</protein>
<proteinExistence type="predicted"/>
<accession>A0A382PP59</accession>
<evidence type="ECO:0000313" key="1">
    <source>
        <dbReference type="EMBL" id="SVC75046.1"/>
    </source>
</evidence>
<gene>
    <name evidence="1" type="ORF">METZ01_LOCUS327900</name>
</gene>
<name>A0A382PP59_9ZZZZ</name>
<organism evidence="1">
    <name type="scientific">marine metagenome</name>
    <dbReference type="NCBI Taxonomy" id="408172"/>
    <lineage>
        <taxon>unclassified sequences</taxon>
        <taxon>metagenomes</taxon>
        <taxon>ecological metagenomes</taxon>
    </lineage>
</organism>
<sequence>MAIINFDNINKTQKIILNEISDYIKEVDYNDVDLEIDESNNTITIPTVIESFGEKFVNPGYSFFKNIKGIIKEPFSIAFTTEEDDEWKIHFLLYDGEQYWLVRTDDVDDILDWMEKEIEDEDEEEERDRVLANTNSGSIYDEYFPPIKVYQNWGILKL</sequence>
<reference evidence="1" key="1">
    <citation type="submission" date="2018-05" db="EMBL/GenBank/DDBJ databases">
        <authorList>
            <person name="Lanie J.A."/>
            <person name="Ng W.-L."/>
            <person name="Kazmierczak K.M."/>
            <person name="Andrzejewski T.M."/>
            <person name="Davidsen T.M."/>
            <person name="Wayne K.J."/>
            <person name="Tettelin H."/>
            <person name="Glass J.I."/>
            <person name="Rusch D."/>
            <person name="Podicherti R."/>
            <person name="Tsui H.-C.T."/>
            <person name="Winkler M.E."/>
        </authorList>
    </citation>
    <scope>NUCLEOTIDE SEQUENCE</scope>
</reference>
<dbReference type="EMBL" id="UINC01108730">
    <property type="protein sequence ID" value="SVC75046.1"/>
    <property type="molecule type" value="Genomic_DNA"/>
</dbReference>